<organism evidence="3">
    <name type="scientific">marine sediment metagenome</name>
    <dbReference type="NCBI Taxonomy" id="412755"/>
    <lineage>
        <taxon>unclassified sequences</taxon>
        <taxon>metagenomes</taxon>
        <taxon>ecological metagenomes</taxon>
    </lineage>
</organism>
<dbReference type="AlphaFoldDB" id="A0A0F9BQX9"/>
<accession>A0A0F9BQX9</accession>
<dbReference type="InterPro" id="IPR002559">
    <property type="entry name" value="Transposase_11"/>
</dbReference>
<protein>
    <recommendedName>
        <fullName evidence="4">Transposase IS4-like domain-containing protein</fullName>
    </recommendedName>
</protein>
<comment type="caution">
    <text evidence="3">The sequence shown here is derived from an EMBL/GenBank/DDBJ whole genome shotgun (WGS) entry which is preliminary data.</text>
</comment>
<dbReference type="InterPro" id="IPR051698">
    <property type="entry name" value="Transposase_11-like"/>
</dbReference>
<dbReference type="GO" id="GO:0006313">
    <property type="term" value="P:DNA transposition"/>
    <property type="evidence" value="ECO:0007669"/>
    <property type="project" value="InterPro"/>
</dbReference>
<dbReference type="NCBIfam" id="NF033564">
    <property type="entry name" value="transpos_ISAs1"/>
    <property type="match status" value="1"/>
</dbReference>
<reference evidence="3" key="1">
    <citation type="journal article" date="2015" name="Nature">
        <title>Complex archaea that bridge the gap between prokaryotes and eukaryotes.</title>
        <authorList>
            <person name="Spang A."/>
            <person name="Saw J.H."/>
            <person name="Jorgensen S.L."/>
            <person name="Zaremba-Niedzwiedzka K."/>
            <person name="Martijn J."/>
            <person name="Lind A.E."/>
            <person name="van Eijk R."/>
            <person name="Schleper C."/>
            <person name="Guy L."/>
            <person name="Ettema T.J."/>
        </authorList>
    </citation>
    <scope>NUCLEOTIDE SEQUENCE</scope>
</reference>
<dbReference type="GO" id="GO:0004803">
    <property type="term" value="F:transposase activity"/>
    <property type="evidence" value="ECO:0007669"/>
    <property type="project" value="InterPro"/>
</dbReference>
<dbReference type="PANTHER" id="PTHR30298">
    <property type="entry name" value="H REPEAT-ASSOCIATED PREDICTED TRANSPOSASE"/>
    <property type="match status" value="1"/>
</dbReference>
<gene>
    <name evidence="3" type="ORF">LCGC14_2416720</name>
</gene>
<name>A0A0F9BQX9_9ZZZZ</name>
<evidence type="ECO:0008006" key="4">
    <source>
        <dbReference type="Google" id="ProtNLM"/>
    </source>
</evidence>
<dbReference type="InterPro" id="IPR047647">
    <property type="entry name" value="ISAs1_transpos"/>
</dbReference>
<proteinExistence type="predicted"/>
<feature type="non-terminal residue" evidence="3">
    <location>
        <position position="355"/>
    </location>
</feature>
<dbReference type="PANTHER" id="PTHR30298:SF0">
    <property type="entry name" value="PROTEIN YBFL-RELATED"/>
    <property type="match status" value="1"/>
</dbReference>
<dbReference type="Pfam" id="PF01609">
    <property type="entry name" value="DDE_Tnp_1"/>
    <property type="match status" value="1"/>
</dbReference>
<evidence type="ECO:0000259" key="2">
    <source>
        <dbReference type="Pfam" id="PF13808"/>
    </source>
</evidence>
<evidence type="ECO:0000313" key="3">
    <source>
        <dbReference type="EMBL" id="KKL24299.1"/>
    </source>
</evidence>
<dbReference type="Pfam" id="PF13808">
    <property type="entry name" value="DDE_Tnp_1_assoc"/>
    <property type="match status" value="1"/>
</dbReference>
<dbReference type="EMBL" id="LAZR01036649">
    <property type="protein sequence ID" value="KKL24299.1"/>
    <property type="molecule type" value="Genomic_DNA"/>
</dbReference>
<feature type="domain" description="H repeat-associated protein N-terminal" evidence="2">
    <location>
        <begin position="7"/>
        <end position="93"/>
    </location>
</feature>
<sequence length="355" mass="40847">MNSKNILDHFSELPDPREDNKRHKLIDIITIVLCASICGAEKWDDIEAFGRAKEIWFRKYLELPHGIPSHDTLARVFALLDPQQFQRCFLSWIQAINPRHEQEIINIDGKTLRRSYGEGKSAIHMVSAWANKAGLTLGQVKVNEKSNEITAIPELLELLELEGCIVTIDAMGTQKTIAGSICEKGADYLLALKGNQGTLNEDVELYFQDAVEQEFSIAAFDYHKTVDKDHGRIEIRECWVTDDVNWLSMKDQWSNLQSICMIKNQRIIGEKRSEETLLYISSLKPQAQLIAEVIRKHWGIENSLHWVLDIAFREDECRKRKDHSAENFARLRHITLNLLKQEKTCKRSIAGKRLL</sequence>
<dbReference type="GO" id="GO:0003677">
    <property type="term" value="F:DNA binding"/>
    <property type="evidence" value="ECO:0007669"/>
    <property type="project" value="InterPro"/>
</dbReference>
<dbReference type="InterPro" id="IPR032806">
    <property type="entry name" value="YbfD_N"/>
</dbReference>
<evidence type="ECO:0000259" key="1">
    <source>
        <dbReference type="Pfam" id="PF01609"/>
    </source>
</evidence>
<feature type="domain" description="Transposase IS4-like" evidence="1">
    <location>
        <begin position="101"/>
        <end position="338"/>
    </location>
</feature>